<evidence type="ECO:0000313" key="2">
    <source>
        <dbReference type="Proteomes" id="UP000223874"/>
    </source>
</evidence>
<evidence type="ECO:0000313" key="1">
    <source>
        <dbReference type="EMBL" id="APU01377.1"/>
    </source>
</evidence>
<protein>
    <submittedName>
        <fullName evidence="1">Uncharacterized protein</fullName>
    </submittedName>
</protein>
<proteinExistence type="predicted"/>
<organism evidence="1 2">
    <name type="scientific">Aeromonas phage 56</name>
    <dbReference type="NCBI Taxonomy" id="1932902"/>
    <lineage>
        <taxon>Viruses</taxon>
        <taxon>Duplodnaviria</taxon>
        <taxon>Heunggongvirae</taxon>
        <taxon>Uroviricota</taxon>
        <taxon>Caudoviricetes</taxon>
        <taxon>Popoffvirus</taxon>
        <taxon>Popoffvirus pv56</taxon>
    </lineage>
</organism>
<reference evidence="1 2" key="1">
    <citation type="journal article" date="2017" name="Sci. Rep.">
        <title>Characterization and diversity of phages infecting Aeromonas salmonicida subsp. salmonicida.</title>
        <authorList>
            <person name="Vincent A.T."/>
            <person name="Paquet V.E."/>
            <person name="Bernatchez A."/>
            <person name="Tremblay D.M."/>
            <person name="Moineau S."/>
            <person name="Charette S.J."/>
        </authorList>
    </citation>
    <scope>NUCLEOTIDE SEQUENCE [LARGE SCALE GENOMIC DNA]</scope>
</reference>
<sequence length="58" mass="6316">MAPYSNTPGIIATLVSARLATLHELQTIYGPYDAYRMLEIHQIDQLNTARVRTAGAAG</sequence>
<dbReference type="EMBL" id="KY290954">
    <property type="protein sequence ID" value="APU01377.1"/>
    <property type="molecule type" value="Genomic_DNA"/>
</dbReference>
<dbReference type="Proteomes" id="UP000223874">
    <property type="component" value="Segment"/>
</dbReference>
<accession>A0A219YBP5</accession>
<name>A0A219YBP5_9CAUD</name>